<sequence length="480" mass="52323">MTLKQLVKPKYRTWLIPLWIILSLGFLVAKYAVPIVFAPYIIIDNAAPVAPQAIYYPTYKNLPANAAETNPQTLLEIYALEVPSAFRAIGSVDSVNSTLSDNPPVSIDQPEILAPDPASGDPNQRINYHYTVTGLDFGLQHYPDLILNVEGSCHTDYSWCNGSSPSNSDPTLIEDFYVLPFDNQTYKTVSLDDGPSPAVQFFMGPNAGTGPLGNWTWAALISSVNRTSYWNSSDPWYLTVPDIDPQSPPYRVKPGRPALSCWQNDVWSYHGHESSVAYLNSSDLPGLELSGALQDIFAHFLGQPKIQVLGTRLGASALKSASTSYYDIFNASSSSLYTDLARLVFASYIGTANTLTETTLFARSSNVENDVLTLTIDAGTIPPGIDEFVIWSTDVITLSVKALIIIPVVTATLWIIAIVVFFLPLPEIAALSATVSTANQSGKASGKGEETHKGKPEEESRTEKLVEDTIDQVADFVSNR</sequence>
<keyword evidence="2" id="KW-0812">Transmembrane</keyword>
<evidence type="ECO:0000313" key="4">
    <source>
        <dbReference type="Proteomes" id="UP001590951"/>
    </source>
</evidence>
<organism evidence="3 4">
    <name type="scientific">Lepraria finkii</name>
    <dbReference type="NCBI Taxonomy" id="1340010"/>
    <lineage>
        <taxon>Eukaryota</taxon>
        <taxon>Fungi</taxon>
        <taxon>Dikarya</taxon>
        <taxon>Ascomycota</taxon>
        <taxon>Pezizomycotina</taxon>
        <taxon>Lecanoromycetes</taxon>
        <taxon>OSLEUM clade</taxon>
        <taxon>Lecanoromycetidae</taxon>
        <taxon>Lecanorales</taxon>
        <taxon>Lecanorineae</taxon>
        <taxon>Stereocaulaceae</taxon>
        <taxon>Lepraria</taxon>
    </lineage>
</organism>
<keyword evidence="4" id="KW-1185">Reference proteome</keyword>
<evidence type="ECO:0000313" key="3">
    <source>
        <dbReference type="EMBL" id="KAL2047863.1"/>
    </source>
</evidence>
<comment type="caution">
    <text evidence="3">The sequence shown here is derived from an EMBL/GenBank/DDBJ whole genome shotgun (WGS) entry which is preliminary data.</text>
</comment>
<dbReference type="EMBL" id="JBHFEH010000091">
    <property type="protein sequence ID" value="KAL2047863.1"/>
    <property type="molecule type" value="Genomic_DNA"/>
</dbReference>
<evidence type="ECO:0000256" key="2">
    <source>
        <dbReference type="SAM" id="Phobius"/>
    </source>
</evidence>
<feature type="transmembrane region" description="Helical" evidence="2">
    <location>
        <begin position="402"/>
        <end position="423"/>
    </location>
</feature>
<protein>
    <submittedName>
        <fullName evidence="3">Uncharacterized protein</fullName>
    </submittedName>
</protein>
<feature type="region of interest" description="Disordered" evidence="1">
    <location>
        <begin position="439"/>
        <end position="464"/>
    </location>
</feature>
<keyword evidence="2" id="KW-1133">Transmembrane helix</keyword>
<reference evidence="3 4" key="1">
    <citation type="submission" date="2024-09" db="EMBL/GenBank/DDBJ databases">
        <title>Rethinking Asexuality: The Enigmatic Case of Functional Sexual Genes in Lepraria (Stereocaulaceae).</title>
        <authorList>
            <person name="Doellman M."/>
            <person name="Sun Y."/>
            <person name="Barcenas-Pena A."/>
            <person name="Lumbsch H.T."/>
            <person name="Grewe F."/>
        </authorList>
    </citation>
    <scope>NUCLEOTIDE SEQUENCE [LARGE SCALE GENOMIC DNA]</scope>
    <source>
        <strain evidence="3 4">Grewe 0041</strain>
    </source>
</reference>
<gene>
    <name evidence="3" type="ORF">ABVK25_011272</name>
</gene>
<feature type="compositionally biased region" description="Basic and acidic residues" evidence="1">
    <location>
        <begin position="446"/>
        <end position="464"/>
    </location>
</feature>
<proteinExistence type="predicted"/>
<accession>A0ABR4AQ64</accession>
<dbReference type="Proteomes" id="UP001590951">
    <property type="component" value="Unassembled WGS sequence"/>
</dbReference>
<evidence type="ECO:0000256" key="1">
    <source>
        <dbReference type="SAM" id="MobiDB-lite"/>
    </source>
</evidence>
<name>A0ABR4AQ64_9LECA</name>
<keyword evidence="2" id="KW-0472">Membrane</keyword>
<feature type="transmembrane region" description="Helical" evidence="2">
    <location>
        <begin position="12"/>
        <end position="33"/>
    </location>
</feature>